<comment type="caution">
    <text evidence="8">The sequence shown here is derived from an EMBL/GenBank/DDBJ whole genome shotgun (WGS) entry which is preliminary data.</text>
</comment>
<dbReference type="Pfam" id="PF07690">
    <property type="entry name" value="MFS_1"/>
    <property type="match status" value="1"/>
</dbReference>
<evidence type="ECO:0000256" key="4">
    <source>
        <dbReference type="ARBA" id="ARBA00022989"/>
    </source>
</evidence>
<dbReference type="SUPFAM" id="SSF103473">
    <property type="entry name" value="MFS general substrate transporter"/>
    <property type="match status" value="1"/>
</dbReference>
<feature type="domain" description="Major facilitator superfamily (MFS) profile" evidence="7">
    <location>
        <begin position="19"/>
        <end position="397"/>
    </location>
</feature>
<evidence type="ECO:0000256" key="5">
    <source>
        <dbReference type="ARBA" id="ARBA00023136"/>
    </source>
</evidence>
<dbReference type="AlphaFoldDB" id="A0A2V5K9H9"/>
<evidence type="ECO:0000259" key="7">
    <source>
        <dbReference type="PROSITE" id="PS50850"/>
    </source>
</evidence>
<keyword evidence="4 6" id="KW-1133">Transmembrane helix</keyword>
<evidence type="ECO:0000256" key="3">
    <source>
        <dbReference type="ARBA" id="ARBA00022692"/>
    </source>
</evidence>
<dbReference type="InterPro" id="IPR036259">
    <property type="entry name" value="MFS_trans_sf"/>
</dbReference>
<feature type="transmembrane region" description="Helical" evidence="6">
    <location>
        <begin position="85"/>
        <end position="103"/>
    </location>
</feature>
<dbReference type="Gene3D" id="1.20.1250.20">
    <property type="entry name" value="MFS general substrate transporter like domains"/>
    <property type="match status" value="1"/>
</dbReference>
<feature type="transmembrane region" description="Helical" evidence="6">
    <location>
        <begin position="308"/>
        <end position="326"/>
    </location>
</feature>
<keyword evidence="9" id="KW-1185">Reference proteome</keyword>
<feature type="transmembrane region" description="Helical" evidence="6">
    <location>
        <begin position="109"/>
        <end position="131"/>
    </location>
</feature>
<sequence length="397" mass="40950">MIPTNEKNAADARPLSRLATFWFAVGAGLSVANVYFAQPLLDAIANELGIGRASVGIVVTVTQIGYAAGLLLLVPLGDLTNRRRLATGMMLLSAVGLLAAGAAPNAAVLLAGMAAVGLLAVVVQVLVAYAADLAGPADRGRTVGLVTGGVVTGILLARAAAGLLSDLAGWRAVYYASSMLTAVTACVLYRTMPARDRAKPRRSYPALLRSVLVLFAEEPVLRVRAVLCLLIFAAFSILWTSLVLPLSAPPHSLSETAIGAFGLAGAAGALAAARAGRLADRGYARHTTGAALALLLAAWLPIGMADRSLWALAAGIVVLDLAVQAVHVTNQSVILDVRPDARSRMTAGYMIFYSIGSAAGSIASTAVFARAGWSGVCLLGASVSAAALLFWWVNRRR</sequence>
<keyword evidence="5 6" id="KW-0472">Membrane</keyword>
<comment type="subcellular location">
    <subcellularLocation>
        <location evidence="1">Cell membrane</location>
        <topology evidence="1">Multi-pass membrane protein</topology>
    </subcellularLocation>
</comment>
<dbReference type="PANTHER" id="PTHR42910:SF1">
    <property type="entry name" value="MAJOR FACILITATOR SUPERFAMILY (MFS) PROFILE DOMAIN-CONTAINING PROTEIN"/>
    <property type="match status" value="1"/>
</dbReference>
<proteinExistence type="predicted"/>
<feature type="transmembrane region" description="Helical" evidence="6">
    <location>
        <begin position="21"/>
        <end position="41"/>
    </location>
</feature>
<feature type="transmembrane region" description="Helical" evidence="6">
    <location>
        <begin position="53"/>
        <end position="73"/>
    </location>
</feature>
<dbReference type="OrthoDB" id="9815356at2"/>
<feature type="transmembrane region" description="Helical" evidence="6">
    <location>
        <begin position="347"/>
        <end position="367"/>
    </location>
</feature>
<reference evidence="8 9" key="1">
    <citation type="submission" date="2018-05" db="EMBL/GenBank/DDBJ databases">
        <title>Paenibacillus flagellatus sp. nov., isolated from selenium mineral soil.</title>
        <authorList>
            <person name="Dai X."/>
        </authorList>
    </citation>
    <scope>NUCLEOTIDE SEQUENCE [LARGE SCALE GENOMIC DNA]</scope>
    <source>
        <strain evidence="8 9">DXL2</strain>
    </source>
</reference>
<dbReference type="RefSeq" id="WP_110838662.1">
    <property type="nucleotide sequence ID" value="NZ_QJVJ01000002.1"/>
</dbReference>
<organism evidence="8 9">
    <name type="scientific">Paenibacillus flagellatus</name>
    <dbReference type="NCBI Taxonomy" id="2211139"/>
    <lineage>
        <taxon>Bacteria</taxon>
        <taxon>Bacillati</taxon>
        <taxon>Bacillota</taxon>
        <taxon>Bacilli</taxon>
        <taxon>Bacillales</taxon>
        <taxon>Paenibacillaceae</taxon>
        <taxon>Paenibacillus</taxon>
    </lineage>
</organism>
<dbReference type="PANTHER" id="PTHR42910">
    <property type="entry name" value="TRANSPORTER SCO4007-RELATED"/>
    <property type="match status" value="1"/>
</dbReference>
<keyword evidence="2" id="KW-0813">Transport</keyword>
<feature type="transmembrane region" description="Helical" evidence="6">
    <location>
        <begin position="225"/>
        <end position="244"/>
    </location>
</feature>
<evidence type="ECO:0000256" key="1">
    <source>
        <dbReference type="ARBA" id="ARBA00004651"/>
    </source>
</evidence>
<protein>
    <submittedName>
        <fullName evidence="8">MFS transporter</fullName>
    </submittedName>
</protein>
<dbReference type="CDD" id="cd17324">
    <property type="entry name" value="MFS_NepI_like"/>
    <property type="match status" value="1"/>
</dbReference>
<dbReference type="InterPro" id="IPR020846">
    <property type="entry name" value="MFS_dom"/>
</dbReference>
<dbReference type="Proteomes" id="UP000247476">
    <property type="component" value="Unassembled WGS sequence"/>
</dbReference>
<dbReference type="GO" id="GO:0022857">
    <property type="term" value="F:transmembrane transporter activity"/>
    <property type="evidence" value="ECO:0007669"/>
    <property type="project" value="InterPro"/>
</dbReference>
<evidence type="ECO:0000313" key="9">
    <source>
        <dbReference type="Proteomes" id="UP000247476"/>
    </source>
</evidence>
<accession>A0A2V5K9H9</accession>
<evidence type="ECO:0000256" key="6">
    <source>
        <dbReference type="SAM" id="Phobius"/>
    </source>
</evidence>
<dbReference type="InterPro" id="IPR011701">
    <property type="entry name" value="MFS"/>
</dbReference>
<feature type="transmembrane region" description="Helical" evidence="6">
    <location>
        <begin position="143"/>
        <end position="161"/>
    </location>
</feature>
<evidence type="ECO:0000313" key="8">
    <source>
        <dbReference type="EMBL" id="PYI56131.1"/>
    </source>
</evidence>
<keyword evidence="3 6" id="KW-0812">Transmembrane</keyword>
<feature type="transmembrane region" description="Helical" evidence="6">
    <location>
        <begin position="173"/>
        <end position="192"/>
    </location>
</feature>
<dbReference type="GO" id="GO:0005886">
    <property type="term" value="C:plasma membrane"/>
    <property type="evidence" value="ECO:0007669"/>
    <property type="project" value="UniProtKB-SubCell"/>
</dbReference>
<evidence type="ECO:0000256" key="2">
    <source>
        <dbReference type="ARBA" id="ARBA00022448"/>
    </source>
</evidence>
<feature type="transmembrane region" description="Helical" evidence="6">
    <location>
        <begin position="373"/>
        <end position="393"/>
    </location>
</feature>
<gene>
    <name evidence="8" type="ORF">DLM86_03830</name>
</gene>
<feature type="transmembrane region" description="Helical" evidence="6">
    <location>
        <begin position="256"/>
        <end position="276"/>
    </location>
</feature>
<feature type="transmembrane region" description="Helical" evidence="6">
    <location>
        <begin position="283"/>
        <end position="302"/>
    </location>
</feature>
<dbReference type="PROSITE" id="PS50850">
    <property type="entry name" value="MFS"/>
    <property type="match status" value="1"/>
</dbReference>
<dbReference type="EMBL" id="QJVJ01000002">
    <property type="protein sequence ID" value="PYI56131.1"/>
    <property type="molecule type" value="Genomic_DNA"/>
</dbReference>
<name>A0A2V5K9H9_9BACL</name>